<dbReference type="EMBL" id="JAPDRQ010000273">
    <property type="protein sequence ID" value="KAJ9651209.1"/>
    <property type="molecule type" value="Genomic_DNA"/>
</dbReference>
<reference evidence="1" key="1">
    <citation type="submission" date="2022-10" db="EMBL/GenBank/DDBJ databases">
        <title>Culturing micro-colonial fungi from biological soil crusts in the Mojave desert and describing Neophaeococcomyces mojavensis, and introducing the new genera and species Taxawa tesnikishii.</title>
        <authorList>
            <person name="Kurbessoian T."/>
            <person name="Stajich J.E."/>
        </authorList>
    </citation>
    <scope>NUCLEOTIDE SEQUENCE</scope>
    <source>
        <strain evidence="1">JES_112</strain>
    </source>
</reference>
<comment type="caution">
    <text evidence="1">The sequence shown here is derived from an EMBL/GenBank/DDBJ whole genome shotgun (WGS) entry which is preliminary data.</text>
</comment>
<name>A0ACC2ZU70_9EURO</name>
<accession>A0ACC2ZU70</accession>
<organism evidence="1 2">
    <name type="scientific">Neophaeococcomyces mojaviensis</name>
    <dbReference type="NCBI Taxonomy" id="3383035"/>
    <lineage>
        <taxon>Eukaryota</taxon>
        <taxon>Fungi</taxon>
        <taxon>Dikarya</taxon>
        <taxon>Ascomycota</taxon>
        <taxon>Pezizomycotina</taxon>
        <taxon>Eurotiomycetes</taxon>
        <taxon>Chaetothyriomycetidae</taxon>
        <taxon>Chaetothyriales</taxon>
        <taxon>Chaetothyriales incertae sedis</taxon>
        <taxon>Neophaeococcomyces</taxon>
    </lineage>
</organism>
<protein>
    <submittedName>
        <fullName evidence="1">Uncharacterized protein</fullName>
    </submittedName>
</protein>
<evidence type="ECO:0000313" key="2">
    <source>
        <dbReference type="Proteomes" id="UP001172386"/>
    </source>
</evidence>
<sequence>MYPGMITGAHVHRQTLQGKGSIILLLQHILRRNSGRVNHHQHNHILILHHHITPMYDLSLPVARSNLADTTCRTRTTNIATLNPDQPNRAKRCKRIPIVCPLRIRLMDVIRRKLIQLGQLWPPDSVLQLPAMKIRCSDYDSSSDGRCQNCVRFNQQCLFHPVSSQAAFVPASALYGPNAVRAPIAGADGSQGQNWQHAPSTMLYGAHGQPLCPAGPGGQPQYSHPAPAQHPPSQTYPPGPYPRLPPPSYGSAPLPPVSTPGPQYDQQPQAPPTASSDRSDRGSLKRRPPGDDSHNESSRTAHFLHLTTKPCHSYEGRTSGGFEYANGPTSPATPTMSYQLYPPNNYSNGAQPVKGNNSPPTGRTPNSIHGMHSPQAVAMDSRTPPPAPSGSAGSSQNGRSGMKVHEMLGNPSRTPPCEPHDQQVSSSLSNE</sequence>
<gene>
    <name evidence="1" type="ORF">H2198_009511</name>
</gene>
<dbReference type="Proteomes" id="UP001172386">
    <property type="component" value="Unassembled WGS sequence"/>
</dbReference>
<keyword evidence="2" id="KW-1185">Reference proteome</keyword>
<evidence type="ECO:0000313" key="1">
    <source>
        <dbReference type="EMBL" id="KAJ9651209.1"/>
    </source>
</evidence>
<proteinExistence type="predicted"/>